<evidence type="ECO:0000313" key="1">
    <source>
        <dbReference type="EMBL" id="CAA6829764.1"/>
    </source>
</evidence>
<accession>A0A6S6UI44</accession>
<name>A0A6S6UI44_9BACT</name>
<protein>
    <submittedName>
        <fullName evidence="1">Uncharacterized protein</fullName>
    </submittedName>
</protein>
<reference evidence="1" key="1">
    <citation type="submission" date="2020-01" db="EMBL/GenBank/DDBJ databases">
        <authorList>
            <person name="Meier V. D."/>
            <person name="Meier V D."/>
        </authorList>
    </citation>
    <scope>NUCLEOTIDE SEQUENCE</scope>
    <source>
        <strain evidence="1">HLG_WM_MAG_10</strain>
    </source>
</reference>
<sequence length="51" mass="5942">MFNFFKRKKASIHSISIPDFGWEQVKNDAEMQQGLNQTILIFCAKNPSRLL</sequence>
<proteinExistence type="predicted"/>
<gene>
    <name evidence="1" type="ORF">HELGO_WM25516</name>
</gene>
<organism evidence="1">
    <name type="scientific">uncultured Aureispira sp</name>
    <dbReference type="NCBI Taxonomy" id="1331704"/>
    <lineage>
        <taxon>Bacteria</taxon>
        <taxon>Pseudomonadati</taxon>
        <taxon>Bacteroidota</taxon>
        <taxon>Saprospiria</taxon>
        <taxon>Saprospirales</taxon>
        <taxon>Saprospiraceae</taxon>
        <taxon>Aureispira</taxon>
        <taxon>environmental samples</taxon>
    </lineage>
</organism>
<dbReference type="EMBL" id="CACVAQ010000516">
    <property type="protein sequence ID" value="CAA6829764.1"/>
    <property type="molecule type" value="Genomic_DNA"/>
</dbReference>
<dbReference type="AlphaFoldDB" id="A0A6S6UI44"/>